<feature type="compositionally biased region" description="Low complexity" evidence="2">
    <location>
        <begin position="1"/>
        <end position="18"/>
    </location>
</feature>
<evidence type="ECO:0000256" key="2">
    <source>
        <dbReference type="SAM" id="MobiDB-lite"/>
    </source>
</evidence>
<feature type="compositionally biased region" description="Low complexity" evidence="2">
    <location>
        <begin position="49"/>
        <end position="72"/>
    </location>
</feature>
<gene>
    <name evidence="3" type="ORF">AAF712_014371</name>
</gene>
<evidence type="ECO:0000313" key="3">
    <source>
        <dbReference type="EMBL" id="KAL0058928.1"/>
    </source>
</evidence>
<feature type="region of interest" description="Disordered" evidence="2">
    <location>
        <begin position="1"/>
        <end position="77"/>
    </location>
</feature>
<organism evidence="3 4">
    <name type="scientific">Marasmius tenuissimus</name>
    <dbReference type="NCBI Taxonomy" id="585030"/>
    <lineage>
        <taxon>Eukaryota</taxon>
        <taxon>Fungi</taxon>
        <taxon>Dikarya</taxon>
        <taxon>Basidiomycota</taxon>
        <taxon>Agaricomycotina</taxon>
        <taxon>Agaricomycetes</taxon>
        <taxon>Agaricomycetidae</taxon>
        <taxon>Agaricales</taxon>
        <taxon>Marasmiineae</taxon>
        <taxon>Marasmiaceae</taxon>
        <taxon>Marasmius</taxon>
    </lineage>
</organism>
<feature type="region of interest" description="Disordered" evidence="2">
    <location>
        <begin position="126"/>
        <end position="159"/>
    </location>
</feature>
<name>A0ABR2ZC87_9AGAR</name>
<protein>
    <submittedName>
        <fullName evidence="3">Uncharacterized protein</fullName>
    </submittedName>
</protein>
<reference evidence="3 4" key="1">
    <citation type="submission" date="2024-05" db="EMBL/GenBank/DDBJ databases">
        <title>A draft genome resource for the thread blight pathogen Marasmius tenuissimus strain MS-2.</title>
        <authorList>
            <person name="Yulfo-Soto G.E."/>
            <person name="Baruah I.K."/>
            <person name="Amoako-Attah I."/>
            <person name="Bukari Y."/>
            <person name="Meinhardt L.W."/>
            <person name="Bailey B.A."/>
            <person name="Cohen S.P."/>
        </authorList>
    </citation>
    <scope>NUCLEOTIDE SEQUENCE [LARGE SCALE GENOMIC DNA]</scope>
    <source>
        <strain evidence="3 4">MS-2</strain>
    </source>
</reference>
<dbReference type="Proteomes" id="UP001437256">
    <property type="component" value="Unassembled WGS sequence"/>
</dbReference>
<keyword evidence="4" id="KW-1185">Reference proteome</keyword>
<evidence type="ECO:0000313" key="4">
    <source>
        <dbReference type="Proteomes" id="UP001437256"/>
    </source>
</evidence>
<keyword evidence="1" id="KW-0175">Coiled coil</keyword>
<proteinExistence type="predicted"/>
<evidence type="ECO:0000256" key="1">
    <source>
        <dbReference type="SAM" id="Coils"/>
    </source>
</evidence>
<comment type="caution">
    <text evidence="3">The sequence shown here is derived from an EMBL/GenBank/DDBJ whole genome shotgun (WGS) entry which is preliminary data.</text>
</comment>
<feature type="coiled-coil region" evidence="1">
    <location>
        <begin position="211"/>
        <end position="269"/>
    </location>
</feature>
<accession>A0ABR2ZC87</accession>
<sequence length="275" mass="30196">MSCSPSPLSSSSEPVLVPDQSTSPPDTLPAEQSSDHAPPVQNDGFVPPANTANTTSNGATHNAQAHGTSWGNSGSGWGSGIGWETKLTDSAWMDNSRWVEGIKITSLSRKEGAWGDDDMRFVWRSSTGSSTDSHVTHHTRSDLGKTLSPAGPTKLSPLDDVPSDKWARVQLVKSLREAQQNHIPGPNFSLSEVTHRLRDVQAELSVLHSRISHYDDEIDQIRATEDKLNEELRELNQKVFAFRSKSCEVDTAVKRLVEVERDLKDLESIALTYLD</sequence>
<dbReference type="EMBL" id="JBBXMP010000262">
    <property type="protein sequence ID" value="KAL0058928.1"/>
    <property type="molecule type" value="Genomic_DNA"/>
</dbReference>